<evidence type="ECO:0000256" key="4">
    <source>
        <dbReference type="ARBA" id="ARBA00022833"/>
    </source>
</evidence>
<evidence type="ECO:0000313" key="6">
    <source>
        <dbReference type="EMBL" id="MBY0755110.1"/>
    </source>
</evidence>
<dbReference type="InterPro" id="IPR036866">
    <property type="entry name" value="RibonucZ/Hydroxyglut_hydro"/>
</dbReference>
<keyword evidence="7" id="KW-1185">Reference proteome</keyword>
<dbReference type="InterPro" id="IPR001279">
    <property type="entry name" value="Metallo-B-lactamas"/>
</dbReference>
<dbReference type="Pfam" id="PF00753">
    <property type="entry name" value="Lactamase_B"/>
    <property type="match status" value="1"/>
</dbReference>
<organism evidence="6 7">
    <name type="scientific">Clostridium sardiniense</name>
    <name type="common">Clostridium absonum</name>
    <dbReference type="NCBI Taxonomy" id="29369"/>
    <lineage>
        <taxon>Bacteria</taxon>
        <taxon>Bacillati</taxon>
        <taxon>Bacillota</taxon>
        <taxon>Clostridia</taxon>
        <taxon>Eubacteriales</taxon>
        <taxon>Clostridiaceae</taxon>
        <taxon>Clostridium</taxon>
    </lineage>
</organism>
<feature type="domain" description="Metallo-beta-lactamase" evidence="5">
    <location>
        <begin position="12"/>
        <end position="182"/>
    </location>
</feature>
<evidence type="ECO:0000256" key="1">
    <source>
        <dbReference type="ARBA" id="ARBA00001947"/>
    </source>
</evidence>
<dbReference type="SUPFAM" id="SSF56281">
    <property type="entry name" value="Metallo-hydrolase/oxidoreductase"/>
    <property type="match status" value="1"/>
</dbReference>
<evidence type="ECO:0000256" key="3">
    <source>
        <dbReference type="ARBA" id="ARBA00022801"/>
    </source>
</evidence>
<sequence>MIIKTIPAGIYDANCYIVIDNDTREAGIIDPGGDEIKLEEIIKGLDIKPKFILLTHAHVDHVGAVEYLSKLLNIPFYMHESEVKYIENDNYVFGNIRKADGYLDENTELYLGNHRINVIHTPGHTEGGVCFLIDKDLFSGDTLFQGAIGRTDFSGGDFGKIISSIKTKLLPLGDDITVYPGHGPKSSIGFEKRNNPFLT</sequence>
<dbReference type="Proteomes" id="UP001299068">
    <property type="component" value="Unassembled WGS sequence"/>
</dbReference>
<dbReference type="EMBL" id="JAIKTU010000004">
    <property type="protein sequence ID" value="MBY0755110.1"/>
    <property type="molecule type" value="Genomic_DNA"/>
</dbReference>
<accession>A0ABS7KWC8</accession>
<keyword evidence="2" id="KW-0479">Metal-binding</keyword>
<dbReference type="PANTHER" id="PTHR46233:SF3">
    <property type="entry name" value="HYDROXYACYLGLUTATHIONE HYDROLASE GLOC"/>
    <property type="match status" value="1"/>
</dbReference>
<dbReference type="PANTHER" id="PTHR46233">
    <property type="entry name" value="HYDROXYACYLGLUTATHIONE HYDROLASE GLOC"/>
    <property type="match status" value="1"/>
</dbReference>
<proteinExistence type="predicted"/>
<gene>
    <name evidence="6" type="ORF">K5V21_06535</name>
</gene>
<evidence type="ECO:0000259" key="5">
    <source>
        <dbReference type="SMART" id="SM00849"/>
    </source>
</evidence>
<evidence type="ECO:0000313" key="7">
    <source>
        <dbReference type="Proteomes" id="UP001299068"/>
    </source>
</evidence>
<name>A0ABS7KWC8_CLOSR</name>
<comment type="caution">
    <text evidence="6">The sequence shown here is derived from an EMBL/GenBank/DDBJ whole genome shotgun (WGS) entry which is preliminary data.</text>
</comment>
<dbReference type="Gene3D" id="3.60.15.10">
    <property type="entry name" value="Ribonuclease Z/Hydroxyacylglutathione hydrolase-like"/>
    <property type="match status" value="1"/>
</dbReference>
<dbReference type="RefSeq" id="WP_221860121.1">
    <property type="nucleotide sequence ID" value="NZ_JAIKTU010000004.1"/>
</dbReference>
<evidence type="ECO:0000256" key="2">
    <source>
        <dbReference type="ARBA" id="ARBA00022723"/>
    </source>
</evidence>
<dbReference type="CDD" id="cd06262">
    <property type="entry name" value="metallo-hydrolase-like_MBL-fold"/>
    <property type="match status" value="1"/>
</dbReference>
<dbReference type="InterPro" id="IPR051453">
    <property type="entry name" value="MBL_Glyoxalase_II"/>
</dbReference>
<keyword evidence="3" id="KW-0378">Hydrolase</keyword>
<comment type="cofactor">
    <cofactor evidence="1">
        <name>Zn(2+)</name>
        <dbReference type="ChEBI" id="CHEBI:29105"/>
    </cofactor>
</comment>
<reference evidence="6 7" key="1">
    <citation type="journal article" date="2021" name="Cell Host Microbe">
        <title>in vivo commensal control of Clostridioides difficile virulence.</title>
        <authorList>
            <person name="Girinathan B.P."/>
            <person name="Dibenedetto N."/>
            <person name="Worley J.N."/>
            <person name="Peltier J."/>
            <person name="Arrieta-Ortiz M.L."/>
            <person name="Rupa Christinal Immanuel S."/>
            <person name="Lavin R."/>
            <person name="Delaney M.L."/>
            <person name="Cummins C."/>
            <person name="Hoffmann M."/>
            <person name="Luo Y."/>
            <person name="Gonzalez-Escalona N."/>
            <person name="Allard M."/>
            <person name="Onderdonk A.B."/>
            <person name="Gerber G.K."/>
            <person name="Sonenshein A.L."/>
            <person name="Baliga N."/>
            <person name="Dupuy B."/>
            <person name="Bry L."/>
        </authorList>
    </citation>
    <scope>NUCLEOTIDE SEQUENCE [LARGE SCALE GENOMIC DNA]</scope>
    <source>
        <strain evidence="6 7">DSM 599</strain>
    </source>
</reference>
<protein>
    <submittedName>
        <fullName evidence="6">MBL fold metallo-hydrolase</fullName>
    </submittedName>
</protein>
<dbReference type="SMART" id="SM00849">
    <property type="entry name" value="Lactamase_B"/>
    <property type="match status" value="1"/>
</dbReference>
<keyword evidence="4" id="KW-0862">Zinc</keyword>